<comment type="caution">
    <text evidence="1">The sequence shown here is derived from an EMBL/GenBank/DDBJ whole genome shotgun (WGS) entry which is preliminary data.</text>
</comment>
<evidence type="ECO:0000313" key="2">
    <source>
        <dbReference type="Proteomes" id="UP000285970"/>
    </source>
</evidence>
<accession>A0A3S3P1I8</accession>
<reference evidence="1 2" key="1">
    <citation type="journal article" date="2018" name="Front. Microbiol.">
        <title>Novel Insights Into Bacterial Dimethylsulfoniopropionate Catabolism in the East China Sea.</title>
        <authorList>
            <person name="Liu J."/>
            <person name="Liu J."/>
            <person name="Zhang S.H."/>
            <person name="Liang J."/>
            <person name="Lin H."/>
            <person name="Song D."/>
            <person name="Yang G.P."/>
            <person name="Todd J.D."/>
            <person name="Zhang X.H."/>
        </authorList>
    </citation>
    <scope>NUCLEOTIDE SEQUENCE [LARGE SCALE GENOMIC DNA]</scope>
    <source>
        <strain evidence="1 2">ZYFD042</strain>
    </source>
</reference>
<name>A0A3S3P1I8_9MICO</name>
<dbReference type="OrthoDB" id="4426778at2"/>
<protein>
    <recommendedName>
        <fullName evidence="3">Transposase</fullName>
    </recommendedName>
</protein>
<evidence type="ECO:0000313" key="1">
    <source>
        <dbReference type="EMBL" id="RWR15943.1"/>
    </source>
</evidence>
<evidence type="ECO:0008006" key="3">
    <source>
        <dbReference type="Google" id="ProtNLM"/>
    </source>
</evidence>
<sequence length="89" mass="9947">MPKPYPREFRDDVVRVARGREDGVTIKQIATDFGVRRAFPNSNNRSAPTVRTIEGSWVRDPAWSIAAVRDVDEPTEKLPCAPASPVRLS</sequence>
<dbReference type="Proteomes" id="UP000285970">
    <property type="component" value="Unassembled WGS sequence"/>
</dbReference>
<gene>
    <name evidence="1" type="ORF">D8Y23_14825</name>
</gene>
<dbReference type="RefSeq" id="WP_108320582.1">
    <property type="nucleotide sequence ID" value="NZ_RBZY01000073.1"/>
</dbReference>
<proteinExistence type="predicted"/>
<dbReference type="EMBL" id="RBZY01000073">
    <property type="protein sequence ID" value="RWR15943.1"/>
    <property type="molecule type" value="Genomic_DNA"/>
</dbReference>
<organism evidence="1 2">
    <name type="scientific">Microbacterium enclense</name>
    <dbReference type="NCBI Taxonomy" id="993073"/>
    <lineage>
        <taxon>Bacteria</taxon>
        <taxon>Bacillati</taxon>
        <taxon>Actinomycetota</taxon>
        <taxon>Actinomycetes</taxon>
        <taxon>Micrococcales</taxon>
        <taxon>Microbacteriaceae</taxon>
        <taxon>Microbacterium</taxon>
    </lineage>
</organism>
<dbReference type="AlphaFoldDB" id="A0A3S3P1I8"/>